<proteinExistence type="predicted"/>
<keyword evidence="3" id="KW-1185">Reference proteome</keyword>
<feature type="domain" description="Glycosyl transferase family 25" evidence="1">
    <location>
        <begin position="4"/>
        <end position="112"/>
    </location>
</feature>
<accession>A0A934M3Z7</accession>
<gene>
    <name evidence="2" type="ORF">JAO82_10845</name>
</gene>
<evidence type="ECO:0000313" key="2">
    <source>
        <dbReference type="EMBL" id="MBI6630374.1"/>
    </source>
</evidence>
<evidence type="ECO:0000313" key="3">
    <source>
        <dbReference type="Proteomes" id="UP000613255"/>
    </source>
</evidence>
<comment type="caution">
    <text evidence="2">The sequence shown here is derived from an EMBL/GenBank/DDBJ whole genome shotgun (WGS) entry which is preliminary data.</text>
</comment>
<reference evidence="2" key="1">
    <citation type="submission" date="2020-12" db="EMBL/GenBank/DDBJ databases">
        <title>Pontibaca salina gen. nov., sp. nov., isolated from marine sediment.</title>
        <authorList>
            <person name="Bo J."/>
            <person name="Wang S."/>
            <person name="Song X."/>
            <person name="Du Z."/>
        </authorList>
    </citation>
    <scope>NUCLEOTIDE SEQUENCE</scope>
    <source>
        <strain evidence="2">S1109L</strain>
    </source>
</reference>
<name>A0A934M3Z7_9RHOB</name>
<evidence type="ECO:0000259" key="1">
    <source>
        <dbReference type="Pfam" id="PF01755"/>
    </source>
</evidence>
<dbReference type="CDD" id="cd06532">
    <property type="entry name" value="Glyco_transf_25"/>
    <property type="match status" value="1"/>
</dbReference>
<dbReference type="InterPro" id="IPR002654">
    <property type="entry name" value="Glyco_trans_25"/>
</dbReference>
<protein>
    <submittedName>
        <fullName evidence="2">Glycosyltransferase family 25 protein</fullName>
    </submittedName>
</protein>
<dbReference type="RefSeq" id="WP_198686396.1">
    <property type="nucleotide sequence ID" value="NZ_JAEIJD010000008.1"/>
</dbReference>
<dbReference type="Pfam" id="PF01755">
    <property type="entry name" value="Glyco_transf_25"/>
    <property type="match status" value="1"/>
</dbReference>
<organism evidence="2 3">
    <name type="scientific">Pontibaca salina</name>
    <dbReference type="NCBI Taxonomy" id="2795731"/>
    <lineage>
        <taxon>Bacteria</taxon>
        <taxon>Pseudomonadati</taxon>
        <taxon>Pseudomonadota</taxon>
        <taxon>Alphaproteobacteria</taxon>
        <taxon>Rhodobacterales</taxon>
        <taxon>Roseobacteraceae</taxon>
        <taxon>Pontibaca</taxon>
    </lineage>
</organism>
<dbReference type="EMBL" id="JAEIJD010000008">
    <property type="protein sequence ID" value="MBI6630374.1"/>
    <property type="molecule type" value="Genomic_DNA"/>
</dbReference>
<dbReference type="Proteomes" id="UP000613255">
    <property type="component" value="Unassembled WGS sequence"/>
</dbReference>
<sequence length="245" mass="28066">MSWPILIISLPDAKVRRQAISNALRSLDMPFEIVDAIDGRDGLPSKYETLIDRDKARIVMGRDLTNGEFACALSHQIIYKTIIDRDIPGAIVLEDDAIPLKGFKDFVVASGYQSADLILFDYKRARVWRGAQKLRSGSVILRPVAFNPFLTTGYSVSYRGASYLHESSIPISGQADWPCEIRELKAHITIPRLVGHPQDQSRDSYLEQQRRDMVDSFEKPARYKRFGRGAYWHRWLRKRLSVEIK</sequence>
<dbReference type="AlphaFoldDB" id="A0A934M3Z7"/>